<feature type="region of interest" description="Disordered" evidence="1">
    <location>
        <begin position="136"/>
        <end position="160"/>
    </location>
</feature>
<organism evidence="2 3">
    <name type="scientific">Cyphomyrmex costatus</name>
    <dbReference type="NCBI Taxonomy" id="456900"/>
    <lineage>
        <taxon>Eukaryota</taxon>
        <taxon>Metazoa</taxon>
        <taxon>Ecdysozoa</taxon>
        <taxon>Arthropoda</taxon>
        <taxon>Hexapoda</taxon>
        <taxon>Insecta</taxon>
        <taxon>Pterygota</taxon>
        <taxon>Neoptera</taxon>
        <taxon>Endopterygota</taxon>
        <taxon>Hymenoptera</taxon>
        <taxon>Apocrita</taxon>
        <taxon>Aculeata</taxon>
        <taxon>Formicoidea</taxon>
        <taxon>Formicidae</taxon>
        <taxon>Myrmicinae</taxon>
        <taxon>Cyphomyrmex</taxon>
    </lineage>
</organism>
<accession>A0A195D5J4</accession>
<evidence type="ECO:0000313" key="3">
    <source>
        <dbReference type="Proteomes" id="UP000078542"/>
    </source>
</evidence>
<dbReference type="EMBL" id="KQ976818">
    <property type="protein sequence ID" value="KYN08148.1"/>
    <property type="molecule type" value="Genomic_DNA"/>
</dbReference>
<reference evidence="2 3" key="1">
    <citation type="submission" date="2016-03" db="EMBL/GenBank/DDBJ databases">
        <title>Cyphomyrmex costatus WGS genome.</title>
        <authorList>
            <person name="Nygaard S."/>
            <person name="Hu H."/>
            <person name="Boomsma J."/>
            <person name="Zhang G."/>
        </authorList>
    </citation>
    <scope>NUCLEOTIDE SEQUENCE [LARGE SCALE GENOMIC DNA]</scope>
    <source>
        <strain evidence="2">MS0001</strain>
        <tissue evidence="2">Whole body</tissue>
    </source>
</reference>
<sequence length="192" mass="21696">TPESVKAHFHHSTLPKVLNDGSRNYRAKLAIVLTTISTSTSRHSGVESARKVFIYALSEPFLDRCACSRQKHQEASAMTTRASQEQRGRGAGEMSFRKWSGLTRLAKGNRNGRTYNLLPQPPIPSLGQDAYLLLPHLSGRSHPPRREERRLRRQGYPATDSGPLCPRQYFSFIFPEGPGELAFRLLEREIPR</sequence>
<dbReference type="Proteomes" id="UP000078542">
    <property type="component" value="Unassembled WGS sequence"/>
</dbReference>
<dbReference type="AlphaFoldDB" id="A0A195D5J4"/>
<name>A0A195D5J4_9HYME</name>
<keyword evidence="3" id="KW-1185">Reference proteome</keyword>
<evidence type="ECO:0000313" key="2">
    <source>
        <dbReference type="EMBL" id="KYN08148.1"/>
    </source>
</evidence>
<protein>
    <submittedName>
        <fullName evidence="2">Uncharacterized protein</fullName>
    </submittedName>
</protein>
<gene>
    <name evidence="2" type="ORF">ALC62_00993</name>
</gene>
<feature type="non-terminal residue" evidence="2">
    <location>
        <position position="1"/>
    </location>
</feature>
<proteinExistence type="predicted"/>
<evidence type="ECO:0000256" key="1">
    <source>
        <dbReference type="SAM" id="MobiDB-lite"/>
    </source>
</evidence>